<dbReference type="AlphaFoldDB" id="A0A009QE19"/>
<comment type="caution">
    <text evidence="2">The sequence shown here is derived from an EMBL/GenBank/DDBJ whole genome shotgun (WGS) entry which is preliminary data.</text>
</comment>
<dbReference type="InterPro" id="IPR010921">
    <property type="entry name" value="Trp_repressor/repl_initiator"/>
</dbReference>
<dbReference type="Proteomes" id="UP000021108">
    <property type="component" value="Unassembled WGS sequence"/>
</dbReference>
<dbReference type="RefSeq" id="WP_032059951.1">
    <property type="nucleotide sequence ID" value="NZ_JEXD01000043.1"/>
</dbReference>
<dbReference type="GO" id="GO:0004803">
    <property type="term" value="F:transposase activity"/>
    <property type="evidence" value="ECO:0007669"/>
    <property type="project" value="InterPro"/>
</dbReference>
<feature type="non-terminal residue" evidence="2">
    <location>
        <position position="99"/>
    </location>
</feature>
<dbReference type="NCBIfam" id="NF047595">
    <property type="entry name" value="IS66_ISRel24_TnpA"/>
    <property type="match status" value="1"/>
</dbReference>
<dbReference type="InterPro" id="IPR002514">
    <property type="entry name" value="Transposase_8"/>
</dbReference>
<dbReference type="EMBL" id="JEXD01000043">
    <property type="protein sequence ID" value="EXC05194.1"/>
    <property type="molecule type" value="Genomic_DNA"/>
</dbReference>
<dbReference type="SUPFAM" id="SSF48295">
    <property type="entry name" value="TrpR-like"/>
    <property type="match status" value="1"/>
</dbReference>
<dbReference type="EMBL" id="JEXD01000083">
    <property type="protein sequence ID" value="EXC03937.1"/>
    <property type="molecule type" value="Genomic_DNA"/>
</dbReference>
<gene>
    <name evidence="2" type="ORF">J506_3446</name>
    <name evidence="1" type="ORF">J506_4023</name>
</gene>
<name>A0A009QE19_ACIBA</name>
<dbReference type="GO" id="GO:0043565">
    <property type="term" value="F:sequence-specific DNA binding"/>
    <property type="evidence" value="ECO:0007669"/>
    <property type="project" value="InterPro"/>
</dbReference>
<dbReference type="InterPro" id="IPR036388">
    <property type="entry name" value="WH-like_DNA-bd_sf"/>
</dbReference>
<evidence type="ECO:0000313" key="3">
    <source>
        <dbReference type="Proteomes" id="UP000021108"/>
    </source>
</evidence>
<sequence>MTTNNQTSITSLAKKRRTYSAEFKQQIVQACKAPDVSIASVALQHGLNTNLVSKWIRLIDGKQGNDRSSLPNKPAFIPLSCSAPLDPTPTDMLTVQITL</sequence>
<proteinExistence type="predicted"/>
<evidence type="ECO:0000313" key="1">
    <source>
        <dbReference type="EMBL" id="EXC03937.1"/>
    </source>
</evidence>
<dbReference type="Gene3D" id="1.10.10.10">
    <property type="entry name" value="Winged helix-like DNA-binding domain superfamily/Winged helix DNA-binding domain"/>
    <property type="match status" value="1"/>
</dbReference>
<accession>A0A009QE19</accession>
<reference evidence="2 3" key="1">
    <citation type="submission" date="2014-02" db="EMBL/GenBank/DDBJ databases">
        <title>Comparative genomics and transcriptomics to identify genetic mechanisms underlying the emergence of carbapenem resistant Acinetobacter baumannii (CRAb).</title>
        <authorList>
            <person name="Harris A.D."/>
            <person name="Johnson K.J."/>
            <person name="George J."/>
            <person name="Shefchek K."/>
            <person name="Daugherty S.C."/>
            <person name="Parankush S."/>
            <person name="Sadzewicz L."/>
            <person name="Tallon L."/>
            <person name="Sengamalay N."/>
            <person name="Hazen T.H."/>
            <person name="Rasko D.A."/>
        </authorList>
    </citation>
    <scope>NUCLEOTIDE SEQUENCE [LARGE SCALE GENOMIC DNA]</scope>
    <source>
        <strain evidence="2 3">625974</strain>
    </source>
</reference>
<organism evidence="2 3">
    <name type="scientific">Acinetobacter baumannii 625974</name>
    <dbReference type="NCBI Taxonomy" id="1310607"/>
    <lineage>
        <taxon>Bacteria</taxon>
        <taxon>Pseudomonadati</taxon>
        <taxon>Pseudomonadota</taxon>
        <taxon>Gammaproteobacteria</taxon>
        <taxon>Moraxellales</taxon>
        <taxon>Moraxellaceae</taxon>
        <taxon>Acinetobacter</taxon>
        <taxon>Acinetobacter calcoaceticus/baumannii complex</taxon>
    </lineage>
</organism>
<dbReference type="Pfam" id="PF01527">
    <property type="entry name" value="HTH_Tnp_1"/>
    <property type="match status" value="1"/>
</dbReference>
<dbReference type="GO" id="GO:0006313">
    <property type="term" value="P:DNA transposition"/>
    <property type="evidence" value="ECO:0007669"/>
    <property type="project" value="InterPro"/>
</dbReference>
<protein>
    <submittedName>
        <fullName evidence="2">Transposase family protein</fullName>
    </submittedName>
</protein>
<evidence type="ECO:0000313" key="2">
    <source>
        <dbReference type="EMBL" id="EXC05194.1"/>
    </source>
</evidence>